<name>A0A4R1F7T0_9GAMM</name>
<keyword evidence="5" id="KW-1185">Reference proteome</keyword>
<dbReference type="SUPFAM" id="SSF111384">
    <property type="entry name" value="OmpH-like"/>
    <property type="match status" value="1"/>
</dbReference>
<dbReference type="GO" id="GO:0050821">
    <property type="term" value="P:protein stabilization"/>
    <property type="evidence" value="ECO:0007669"/>
    <property type="project" value="TreeGrafter"/>
</dbReference>
<keyword evidence="2" id="KW-0732">Signal</keyword>
<comment type="caution">
    <text evidence="4">The sequence shown here is derived from an EMBL/GenBank/DDBJ whole genome shotgun (WGS) entry which is preliminary data.</text>
</comment>
<evidence type="ECO:0000256" key="2">
    <source>
        <dbReference type="ARBA" id="ARBA00022729"/>
    </source>
</evidence>
<sequence length="197" mass="22765">MLRDKLIYRINKGSKRLAFIAFVFCAQLFVGSNLFAKEFVSVGVVNVTFLMEKAPQSEVASAQLKSKFSPQEQKLALELDELNKLEIELEKIKKSKKNLNLQRQKEQELRSRKRIRSRSLQDFREELRFARDSALDDVQKEVFKAIDEVRIQQNIDIVLQDYVSASQSVDITPLVLEYLKNKLDGTQARSTAENKPK</sequence>
<dbReference type="Pfam" id="PF03938">
    <property type="entry name" value="OmpH"/>
    <property type="match status" value="1"/>
</dbReference>
<dbReference type="GO" id="GO:0051082">
    <property type="term" value="F:unfolded protein binding"/>
    <property type="evidence" value="ECO:0007669"/>
    <property type="project" value="InterPro"/>
</dbReference>
<keyword evidence="3" id="KW-0175">Coiled coil</keyword>
<dbReference type="InterPro" id="IPR024930">
    <property type="entry name" value="Skp_dom_sf"/>
</dbReference>
<gene>
    <name evidence="4" type="ORF">EV695_0572</name>
</gene>
<evidence type="ECO:0000256" key="1">
    <source>
        <dbReference type="ARBA" id="ARBA00009091"/>
    </source>
</evidence>
<protein>
    <submittedName>
        <fullName evidence="4">Periplasmic chaperone for outer membrane proteins Skp</fullName>
    </submittedName>
</protein>
<accession>A0A4R1F7T0</accession>
<dbReference type="AlphaFoldDB" id="A0A4R1F7T0"/>
<evidence type="ECO:0000256" key="3">
    <source>
        <dbReference type="SAM" id="Coils"/>
    </source>
</evidence>
<feature type="coiled-coil region" evidence="3">
    <location>
        <begin position="75"/>
        <end position="112"/>
    </location>
</feature>
<evidence type="ECO:0000313" key="5">
    <source>
        <dbReference type="Proteomes" id="UP000294887"/>
    </source>
</evidence>
<dbReference type="RefSeq" id="WP_131904391.1">
    <property type="nucleotide sequence ID" value="NZ_BAAAFU010000008.1"/>
</dbReference>
<dbReference type="InterPro" id="IPR005632">
    <property type="entry name" value="Chaperone_Skp"/>
</dbReference>
<evidence type="ECO:0000313" key="4">
    <source>
        <dbReference type="EMBL" id="TCJ88714.1"/>
    </source>
</evidence>
<dbReference type="GO" id="GO:0005829">
    <property type="term" value="C:cytosol"/>
    <property type="evidence" value="ECO:0007669"/>
    <property type="project" value="TreeGrafter"/>
</dbReference>
<dbReference type="SMART" id="SM00935">
    <property type="entry name" value="OmpH"/>
    <property type="match status" value="1"/>
</dbReference>
<proteinExistence type="inferred from homology"/>
<dbReference type="EMBL" id="SMFQ01000002">
    <property type="protein sequence ID" value="TCJ88714.1"/>
    <property type="molecule type" value="Genomic_DNA"/>
</dbReference>
<dbReference type="Proteomes" id="UP000294887">
    <property type="component" value="Unassembled WGS sequence"/>
</dbReference>
<dbReference type="PANTHER" id="PTHR35089:SF1">
    <property type="entry name" value="CHAPERONE PROTEIN SKP"/>
    <property type="match status" value="1"/>
</dbReference>
<dbReference type="Gene3D" id="3.30.910.20">
    <property type="entry name" value="Skp domain"/>
    <property type="match status" value="1"/>
</dbReference>
<dbReference type="PANTHER" id="PTHR35089">
    <property type="entry name" value="CHAPERONE PROTEIN SKP"/>
    <property type="match status" value="1"/>
</dbReference>
<comment type="similarity">
    <text evidence="1">Belongs to the Skp family.</text>
</comment>
<organism evidence="4 5">
    <name type="scientific">Cocleimonas flava</name>
    <dbReference type="NCBI Taxonomy" id="634765"/>
    <lineage>
        <taxon>Bacteria</taxon>
        <taxon>Pseudomonadati</taxon>
        <taxon>Pseudomonadota</taxon>
        <taxon>Gammaproteobacteria</taxon>
        <taxon>Thiotrichales</taxon>
        <taxon>Thiotrichaceae</taxon>
        <taxon>Cocleimonas</taxon>
    </lineage>
</organism>
<dbReference type="OrthoDB" id="5623981at2"/>
<reference evidence="4 5" key="1">
    <citation type="submission" date="2019-03" db="EMBL/GenBank/DDBJ databases">
        <title>Genomic Encyclopedia of Type Strains, Phase IV (KMG-IV): sequencing the most valuable type-strain genomes for metagenomic binning, comparative biology and taxonomic classification.</title>
        <authorList>
            <person name="Goeker M."/>
        </authorList>
    </citation>
    <scope>NUCLEOTIDE SEQUENCE [LARGE SCALE GENOMIC DNA]</scope>
    <source>
        <strain evidence="4 5">DSM 24830</strain>
    </source>
</reference>